<name>A0A562QC85_9PSED</name>
<evidence type="ECO:0000313" key="1">
    <source>
        <dbReference type="EMBL" id="TWI54344.1"/>
    </source>
</evidence>
<gene>
    <name evidence="1" type="ORF">IQ22_02210</name>
</gene>
<accession>A0A562QC85</accession>
<dbReference type="RefSeq" id="WP_145141595.1">
    <property type="nucleotide sequence ID" value="NZ_VLKY01000006.1"/>
</dbReference>
<protein>
    <recommendedName>
        <fullName evidence="3">FAD/FMN-containing dehydrogenase</fullName>
    </recommendedName>
</protein>
<dbReference type="AlphaFoldDB" id="A0A562QC85"/>
<dbReference type="OrthoDB" id="5786920at2"/>
<keyword evidence="2" id="KW-1185">Reference proteome</keyword>
<proteinExistence type="predicted"/>
<organism evidence="1 2">
    <name type="scientific">Pseudomonas duriflava</name>
    <dbReference type="NCBI Taxonomy" id="459528"/>
    <lineage>
        <taxon>Bacteria</taxon>
        <taxon>Pseudomonadati</taxon>
        <taxon>Pseudomonadota</taxon>
        <taxon>Gammaproteobacteria</taxon>
        <taxon>Pseudomonadales</taxon>
        <taxon>Pseudomonadaceae</taxon>
        <taxon>Pseudomonas</taxon>
    </lineage>
</organism>
<evidence type="ECO:0000313" key="2">
    <source>
        <dbReference type="Proteomes" id="UP000316905"/>
    </source>
</evidence>
<sequence length="157" mass="17991">MRTWRFWVLFLFAMPGLALALEPGQRLAPWTLLDQFEQPYTFNDDLQVLLVARSMKGASLVHAALKEQSEGFLEARKIMLMADISHMPSMISTLFAIPAMKGYSYRVLLDRKGRVAPRYPGDKEKVLWVMLDHGRFVGQREFDSEEALKDALQAKSK</sequence>
<dbReference type="EMBL" id="VLKY01000006">
    <property type="protein sequence ID" value="TWI54344.1"/>
    <property type="molecule type" value="Genomic_DNA"/>
</dbReference>
<evidence type="ECO:0008006" key="3">
    <source>
        <dbReference type="Google" id="ProtNLM"/>
    </source>
</evidence>
<comment type="caution">
    <text evidence="1">The sequence shown here is derived from an EMBL/GenBank/DDBJ whole genome shotgun (WGS) entry which is preliminary data.</text>
</comment>
<dbReference type="Proteomes" id="UP000316905">
    <property type="component" value="Unassembled WGS sequence"/>
</dbReference>
<reference evidence="1 2" key="1">
    <citation type="journal article" date="2015" name="Stand. Genomic Sci.">
        <title>Genomic Encyclopedia of Bacterial and Archaeal Type Strains, Phase III: the genomes of soil and plant-associated and newly described type strains.</title>
        <authorList>
            <person name="Whitman W.B."/>
            <person name="Woyke T."/>
            <person name="Klenk H.P."/>
            <person name="Zhou Y."/>
            <person name="Lilburn T.G."/>
            <person name="Beck B.J."/>
            <person name="De Vos P."/>
            <person name="Vandamme P."/>
            <person name="Eisen J.A."/>
            <person name="Garrity G."/>
            <person name="Hugenholtz P."/>
            <person name="Kyrpides N.C."/>
        </authorList>
    </citation>
    <scope>NUCLEOTIDE SEQUENCE [LARGE SCALE GENOMIC DNA]</scope>
    <source>
        <strain evidence="1 2">CGMCC 1.6858</strain>
    </source>
</reference>